<evidence type="ECO:0000256" key="3">
    <source>
        <dbReference type="ARBA" id="ARBA00023125"/>
    </source>
</evidence>
<dbReference type="SUPFAM" id="SSF46689">
    <property type="entry name" value="Homeodomain-like"/>
    <property type="match status" value="1"/>
</dbReference>
<evidence type="ECO:0000256" key="2">
    <source>
        <dbReference type="ARBA" id="ARBA00023015"/>
    </source>
</evidence>
<dbReference type="InterPro" id="IPR050109">
    <property type="entry name" value="HTH-type_TetR-like_transc_reg"/>
</dbReference>
<gene>
    <name evidence="7" type="ORF">METZ01_LOCUS152021</name>
</gene>
<dbReference type="SUPFAM" id="SSF48498">
    <property type="entry name" value="Tetracyclin repressor-like, C-terminal domain"/>
    <property type="match status" value="1"/>
</dbReference>
<dbReference type="PRINTS" id="PR00455">
    <property type="entry name" value="HTHTETR"/>
</dbReference>
<proteinExistence type="predicted"/>
<dbReference type="Pfam" id="PF00440">
    <property type="entry name" value="TetR_N"/>
    <property type="match status" value="1"/>
</dbReference>
<evidence type="ECO:0000313" key="7">
    <source>
        <dbReference type="EMBL" id="SVA99167.1"/>
    </source>
</evidence>
<dbReference type="InterPro" id="IPR039538">
    <property type="entry name" value="BetI_C"/>
</dbReference>
<keyword evidence="4" id="KW-0804">Transcription</keyword>
<dbReference type="PANTHER" id="PTHR30055">
    <property type="entry name" value="HTH-TYPE TRANSCRIPTIONAL REGULATOR RUTR"/>
    <property type="match status" value="1"/>
</dbReference>
<dbReference type="PANTHER" id="PTHR30055:SF234">
    <property type="entry name" value="HTH-TYPE TRANSCRIPTIONAL REGULATOR BETI"/>
    <property type="match status" value="1"/>
</dbReference>
<feature type="non-terminal residue" evidence="7">
    <location>
        <position position="160"/>
    </location>
</feature>
<organism evidence="7">
    <name type="scientific">marine metagenome</name>
    <dbReference type="NCBI Taxonomy" id="408172"/>
    <lineage>
        <taxon>unclassified sequences</taxon>
        <taxon>metagenomes</taxon>
        <taxon>ecological metagenomes</taxon>
    </lineage>
</organism>
<dbReference type="Pfam" id="PF13977">
    <property type="entry name" value="TetR_C_6"/>
    <property type="match status" value="1"/>
</dbReference>
<evidence type="ECO:0000259" key="6">
    <source>
        <dbReference type="Pfam" id="PF13977"/>
    </source>
</evidence>
<keyword evidence="1" id="KW-0678">Repressor</keyword>
<keyword evidence="3" id="KW-0238">DNA-binding</keyword>
<name>A0A382ADX5_9ZZZZ</name>
<dbReference type="InterPro" id="IPR009057">
    <property type="entry name" value="Homeodomain-like_sf"/>
</dbReference>
<dbReference type="GO" id="GO:0003700">
    <property type="term" value="F:DNA-binding transcription factor activity"/>
    <property type="evidence" value="ECO:0007669"/>
    <property type="project" value="TreeGrafter"/>
</dbReference>
<evidence type="ECO:0000259" key="5">
    <source>
        <dbReference type="Pfam" id="PF00440"/>
    </source>
</evidence>
<evidence type="ECO:0000256" key="4">
    <source>
        <dbReference type="ARBA" id="ARBA00023163"/>
    </source>
</evidence>
<dbReference type="InterPro" id="IPR036271">
    <property type="entry name" value="Tet_transcr_reg_TetR-rel_C_sf"/>
</dbReference>
<dbReference type="Gene3D" id="1.10.357.10">
    <property type="entry name" value="Tetracycline Repressor, domain 2"/>
    <property type="match status" value="1"/>
</dbReference>
<dbReference type="GO" id="GO:0000976">
    <property type="term" value="F:transcription cis-regulatory region binding"/>
    <property type="evidence" value="ECO:0007669"/>
    <property type="project" value="TreeGrafter"/>
</dbReference>
<dbReference type="AlphaFoldDB" id="A0A382ADX5"/>
<sequence length="160" mass="17984">MNPTVQKTLSPQRTASKQARQTQLIKATIRSIAKHGLSDTTMAKVAKEAGLSQGIINLHFQSKDRLLVETLRFVADEYKRAWQQALENGGNSSAEKLTAVIEADFGKVVCDRNKLAVWFAFWGESKSRPIYRKICTALDEEYDEMLTRLCADLIREGGYS</sequence>
<dbReference type="InterPro" id="IPR001647">
    <property type="entry name" value="HTH_TetR"/>
</dbReference>
<evidence type="ECO:0000256" key="1">
    <source>
        <dbReference type="ARBA" id="ARBA00022491"/>
    </source>
</evidence>
<dbReference type="PROSITE" id="PS01081">
    <property type="entry name" value="HTH_TETR_1"/>
    <property type="match status" value="1"/>
</dbReference>
<feature type="domain" description="BetI-type transcriptional repressor C-terminal" evidence="6">
    <location>
        <begin position="94"/>
        <end position="157"/>
    </location>
</feature>
<dbReference type="EMBL" id="UINC01024795">
    <property type="protein sequence ID" value="SVA99167.1"/>
    <property type="molecule type" value="Genomic_DNA"/>
</dbReference>
<reference evidence="7" key="1">
    <citation type="submission" date="2018-05" db="EMBL/GenBank/DDBJ databases">
        <authorList>
            <person name="Lanie J.A."/>
            <person name="Ng W.-L."/>
            <person name="Kazmierczak K.M."/>
            <person name="Andrzejewski T.M."/>
            <person name="Davidsen T.M."/>
            <person name="Wayne K.J."/>
            <person name="Tettelin H."/>
            <person name="Glass J.I."/>
            <person name="Rusch D."/>
            <person name="Podicherti R."/>
            <person name="Tsui H.-C.T."/>
            <person name="Winkler M.E."/>
        </authorList>
    </citation>
    <scope>NUCLEOTIDE SEQUENCE</scope>
</reference>
<dbReference type="InterPro" id="IPR023772">
    <property type="entry name" value="DNA-bd_HTH_TetR-type_CS"/>
</dbReference>
<protein>
    <submittedName>
        <fullName evidence="7">Uncharacterized protein</fullName>
    </submittedName>
</protein>
<feature type="domain" description="HTH tetR-type" evidence="5">
    <location>
        <begin position="24"/>
        <end position="69"/>
    </location>
</feature>
<keyword evidence="2" id="KW-0805">Transcription regulation</keyword>
<accession>A0A382ADX5</accession>